<evidence type="ECO:0000313" key="2">
    <source>
        <dbReference type="WBParaSite" id="sdigi.contig363.g7763.t1"/>
    </source>
</evidence>
<protein>
    <submittedName>
        <fullName evidence="2">AraC family transcriptional regulator</fullName>
    </submittedName>
</protein>
<dbReference type="WBParaSite" id="sdigi.contig363.g7763.t1">
    <property type="protein sequence ID" value="sdigi.contig363.g7763.t1"/>
    <property type="gene ID" value="sdigi.contig363.g7763"/>
</dbReference>
<evidence type="ECO:0000313" key="1">
    <source>
        <dbReference type="Proteomes" id="UP000887581"/>
    </source>
</evidence>
<accession>A0A915PYF3</accession>
<reference evidence="2" key="1">
    <citation type="submission" date="2022-11" db="UniProtKB">
        <authorList>
            <consortium name="WormBaseParasite"/>
        </authorList>
    </citation>
    <scope>IDENTIFICATION</scope>
</reference>
<keyword evidence="1" id="KW-1185">Reference proteome</keyword>
<name>A0A915PYF3_9BILA</name>
<dbReference type="Proteomes" id="UP000887581">
    <property type="component" value="Unplaced"/>
</dbReference>
<sequence length="81" mass="9195">MSIFQPYSTPVDFIVDTPQHPATYAKLHHRLWLVVLRGRKEVNAGVRGRAEELGEDARLEFDAWAISCTGSGSDERRLRVD</sequence>
<proteinExistence type="predicted"/>
<organism evidence="1 2">
    <name type="scientific">Setaria digitata</name>
    <dbReference type="NCBI Taxonomy" id="48799"/>
    <lineage>
        <taxon>Eukaryota</taxon>
        <taxon>Metazoa</taxon>
        <taxon>Ecdysozoa</taxon>
        <taxon>Nematoda</taxon>
        <taxon>Chromadorea</taxon>
        <taxon>Rhabditida</taxon>
        <taxon>Spirurina</taxon>
        <taxon>Spiruromorpha</taxon>
        <taxon>Filarioidea</taxon>
        <taxon>Setariidae</taxon>
        <taxon>Setaria</taxon>
    </lineage>
</organism>
<dbReference type="AlphaFoldDB" id="A0A915PYF3"/>